<proteinExistence type="predicted"/>
<dbReference type="AlphaFoldDB" id="A0A0A8Z7G2"/>
<name>A0A0A8Z7G2_ARUDO</name>
<reference evidence="1" key="2">
    <citation type="journal article" date="2015" name="Data Brief">
        <title>Shoot transcriptome of the giant reed, Arundo donax.</title>
        <authorList>
            <person name="Barrero R.A."/>
            <person name="Guerrero F.D."/>
            <person name="Moolhuijzen P."/>
            <person name="Goolsby J.A."/>
            <person name="Tidwell J."/>
            <person name="Bellgard S.E."/>
            <person name="Bellgard M.I."/>
        </authorList>
    </citation>
    <scope>NUCLEOTIDE SEQUENCE</scope>
    <source>
        <tissue evidence="1">Shoot tissue taken approximately 20 cm above the soil surface</tissue>
    </source>
</reference>
<sequence length="52" mass="6101">MIVSQFRVSWIDPSVLPFFNNGCWKQLKIFISNKEAAQCFSFFTFTFVLLGF</sequence>
<evidence type="ECO:0000313" key="1">
    <source>
        <dbReference type="EMBL" id="JAD34746.1"/>
    </source>
</evidence>
<accession>A0A0A8Z7G2</accession>
<reference evidence="1" key="1">
    <citation type="submission" date="2014-09" db="EMBL/GenBank/DDBJ databases">
        <authorList>
            <person name="Magalhaes I.L.F."/>
            <person name="Oliveira U."/>
            <person name="Santos F.R."/>
            <person name="Vidigal T.H.D.A."/>
            <person name="Brescovit A.D."/>
            <person name="Santos A.J."/>
        </authorList>
    </citation>
    <scope>NUCLEOTIDE SEQUENCE</scope>
    <source>
        <tissue evidence="1">Shoot tissue taken approximately 20 cm above the soil surface</tissue>
    </source>
</reference>
<organism evidence="1">
    <name type="scientific">Arundo donax</name>
    <name type="common">Giant reed</name>
    <name type="synonym">Donax arundinaceus</name>
    <dbReference type="NCBI Taxonomy" id="35708"/>
    <lineage>
        <taxon>Eukaryota</taxon>
        <taxon>Viridiplantae</taxon>
        <taxon>Streptophyta</taxon>
        <taxon>Embryophyta</taxon>
        <taxon>Tracheophyta</taxon>
        <taxon>Spermatophyta</taxon>
        <taxon>Magnoliopsida</taxon>
        <taxon>Liliopsida</taxon>
        <taxon>Poales</taxon>
        <taxon>Poaceae</taxon>
        <taxon>PACMAD clade</taxon>
        <taxon>Arundinoideae</taxon>
        <taxon>Arundineae</taxon>
        <taxon>Arundo</taxon>
    </lineage>
</organism>
<dbReference type="EMBL" id="GBRH01263149">
    <property type="protein sequence ID" value="JAD34746.1"/>
    <property type="molecule type" value="Transcribed_RNA"/>
</dbReference>
<protein>
    <submittedName>
        <fullName evidence="1">Uncharacterized protein</fullName>
    </submittedName>
</protein>